<dbReference type="RefSeq" id="XP_011129658.1">
    <property type="nucleotide sequence ID" value="XM_011131356.1"/>
</dbReference>
<evidence type="ECO:0000313" key="2">
    <source>
        <dbReference type="Proteomes" id="UP000019763"/>
    </source>
</evidence>
<reference evidence="1" key="1">
    <citation type="submission" date="2013-12" db="EMBL/GenBank/DDBJ databases">
        <authorList>
            <person name="Omoto C.K."/>
            <person name="Sibley D."/>
            <person name="Venepally P."/>
            <person name="Hadjithomas M."/>
            <person name="Karamycheva S."/>
            <person name="Brunk B."/>
            <person name="Roos D."/>
            <person name="Caler E."/>
            <person name="Lorenzi H."/>
        </authorList>
    </citation>
    <scope>NUCLEOTIDE SEQUENCE</scope>
</reference>
<dbReference type="Proteomes" id="UP000019763">
    <property type="component" value="Unassembled WGS sequence"/>
</dbReference>
<dbReference type="EMBL" id="AFNH02000381">
    <property type="protein sequence ID" value="EZG73147.1"/>
    <property type="molecule type" value="Genomic_DNA"/>
</dbReference>
<sequence length="228" mass="25589">MGVRAEKFFCGGTVVRLAAPGHSTDSSSRTYLADQDAAMRAFAELSRGRTTFQVRGNGSRRGEIEADEAERRCMKSGFFAEGAELEFHEDTGAGLSLLKREDWERAGVTLSTTTEETIAVIGTGRLFVTVLVEVTVCSKICVAGGRCRSRLWSLLVWQRDTWESPKAAQARYEARFTVRGRPYKARTRHPELELREELEAQVKKKLELGVIRPSKSEWKEDGRVAMRL</sequence>
<keyword evidence="2" id="KW-1185">Reference proteome</keyword>
<dbReference type="VEuPathDB" id="CryptoDB:GNI_049130"/>
<comment type="caution">
    <text evidence="1">The sequence shown here is derived from an EMBL/GenBank/DDBJ whole genome shotgun (WGS) entry which is preliminary data.</text>
</comment>
<evidence type="ECO:0000313" key="1">
    <source>
        <dbReference type="EMBL" id="EZG73147.1"/>
    </source>
</evidence>
<dbReference type="GeneID" id="22911780"/>
<dbReference type="AlphaFoldDB" id="A0A023B9L5"/>
<accession>A0A023B9L5</accession>
<gene>
    <name evidence="1" type="ORF">GNI_049130</name>
</gene>
<name>A0A023B9L5_GRENI</name>
<organism evidence="1 2">
    <name type="scientific">Gregarina niphandrodes</name>
    <name type="common">Septate eugregarine</name>
    <dbReference type="NCBI Taxonomy" id="110365"/>
    <lineage>
        <taxon>Eukaryota</taxon>
        <taxon>Sar</taxon>
        <taxon>Alveolata</taxon>
        <taxon>Apicomplexa</taxon>
        <taxon>Conoidasida</taxon>
        <taxon>Gregarinasina</taxon>
        <taxon>Eugregarinorida</taxon>
        <taxon>Gregarinidae</taxon>
        <taxon>Gregarina</taxon>
    </lineage>
</organism>
<protein>
    <submittedName>
        <fullName evidence="1">Uncharacterized protein</fullName>
    </submittedName>
</protein>
<proteinExistence type="predicted"/>